<evidence type="ECO:0000256" key="3">
    <source>
        <dbReference type="ARBA" id="ARBA00023006"/>
    </source>
</evidence>
<proteinExistence type="predicted"/>
<keyword evidence="2" id="KW-0653">Protein transport</keyword>
<evidence type="ECO:0000313" key="4">
    <source>
        <dbReference type="EMBL" id="KAK5781308.1"/>
    </source>
</evidence>
<dbReference type="GO" id="GO:0019787">
    <property type="term" value="F:ubiquitin-like protein transferase activity"/>
    <property type="evidence" value="ECO:0007669"/>
    <property type="project" value="InterPro"/>
</dbReference>
<keyword evidence="3" id="KW-0072">Autophagy</keyword>
<dbReference type="EMBL" id="JAWIZZ010000036">
    <property type="protein sequence ID" value="KAK5781308.1"/>
    <property type="molecule type" value="Genomic_DNA"/>
</dbReference>
<name>A0AAN7WPA0_9SACH</name>
<sequence length="181" mass="21187">MIGEEDFKSQVFDIYKSGNLQNISNCKCVEFIDKGNKNKHEGLSQVLKCQFIISNEIDTNSSHTFTTQKHSGKDSSDKKIIVEILVCYEAIFQEPQLCFRLWDQVEENFDSVRLNYDSIGGLKKNSRLPSWFVLNIDLIDNEPWFMVGVCDTENIIGNQLLYYKNRYMERWISVYLISWLT</sequence>
<dbReference type="Proteomes" id="UP001306508">
    <property type="component" value="Unassembled WGS sequence"/>
</dbReference>
<dbReference type="Gene3D" id="3.30.1460.50">
    <property type="match status" value="1"/>
</dbReference>
<dbReference type="AlphaFoldDB" id="A0AAN7WPA0"/>
<protein>
    <submittedName>
        <fullName evidence="4">Uncharacterized protein</fullName>
    </submittedName>
</protein>
<comment type="caution">
    <text evidence="4">The sequence shown here is derived from an EMBL/GenBank/DDBJ whole genome shotgun (WGS) entry which is preliminary data.</text>
</comment>
<evidence type="ECO:0000256" key="1">
    <source>
        <dbReference type="ARBA" id="ARBA00022786"/>
    </source>
</evidence>
<dbReference type="GO" id="GO:0015031">
    <property type="term" value="P:protein transport"/>
    <property type="evidence" value="ECO:0007669"/>
    <property type="project" value="UniProtKB-KW"/>
</dbReference>
<dbReference type="InterPro" id="IPR007135">
    <property type="entry name" value="Atg3/Atg10"/>
</dbReference>
<evidence type="ECO:0000256" key="2">
    <source>
        <dbReference type="ARBA" id="ARBA00022927"/>
    </source>
</evidence>
<reference evidence="5" key="1">
    <citation type="submission" date="2023-07" db="EMBL/GenBank/DDBJ databases">
        <title>A draft genome of Kazachstania heterogenica Y-27499.</title>
        <authorList>
            <person name="Donic C."/>
            <person name="Kralova J.S."/>
            <person name="Fidel L."/>
            <person name="Ben-Dor S."/>
            <person name="Jung S."/>
        </authorList>
    </citation>
    <scope>NUCLEOTIDE SEQUENCE [LARGE SCALE GENOMIC DNA]</scope>
    <source>
        <strain evidence="5">Y27499</strain>
    </source>
</reference>
<keyword evidence="2" id="KW-0813">Transport</keyword>
<organism evidence="4 5">
    <name type="scientific">Arxiozyma heterogenica</name>
    <dbReference type="NCBI Taxonomy" id="278026"/>
    <lineage>
        <taxon>Eukaryota</taxon>
        <taxon>Fungi</taxon>
        <taxon>Dikarya</taxon>
        <taxon>Ascomycota</taxon>
        <taxon>Saccharomycotina</taxon>
        <taxon>Saccharomycetes</taxon>
        <taxon>Saccharomycetales</taxon>
        <taxon>Saccharomycetaceae</taxon>
        <taxon>Arxiozyma</taxon>
    </lineage>
</organism>
<evidence type="ECO:0000313" key="5">
    <source>
        <dbReference type="Proteomes" id="UP001306508"/>
    </source>
</evidence>
<dbReference type="GO" id="GO:0006914">
    <property type="term" value="P:autophagy"/>
    <property type="evidence" value="ECO:0007669"/>
    <property type="project" value="UniProtKB-KW"/>
</dbReference>
<accession>A0AAN7WPA0</accession>
<gene>
    <name evidence="4" type="ORF">RI543_001148</name>
</gene>
<keyword evidence="1" id="KW-0833">Ubl conjugation pathway</keyword>
<dbReference type="Pfam" id="PF03987">
    <property type="entry name" value="Autophagy_act_C"/>
    <property type="match status" value="1"/>
</dbReference>
<keyword evidence="5" id="KW-1185">Reference proteome</keyword>